<dbReference type="EMBL" id="JADCLJ010000022">
    <property type="protein sequence ID" value="MBE4909500.1"/>
    <property type="molecule type" value="Genomic_DNA"/>
</dbReference>
<organism evidence="2 3">
    <name type="scientific">Litchfieldia luteola</name>
    <dbReference type="NCBI Taxonomy" id="682179"/>
    <lineage>
        <taxon>Bacteria</taxon>
        <taxon>Bacillati</taxon>
        <taxon>Bacillota</taxon>
        <taxon>Bacilli</taxon>
        <taxon>Bacillales</taxon>
        <taxon>Bacillaceae</taxon>
        <taxon>Litchfieldia</taxon>
    </lineage>
</organism>
<accession>A0ABR9QLW9</accession>
<evidence type="ECO:0000313" key="3">
    <source>
        <dbReference type="Proteomes" id="UP001516662"/>
    </source>
</evidence>
<comment type="caution">
    <text evidence="2">The sequence shown here is derived from an EMBL/GenBank/DDBJ whole genome shotgun (WGS) entry which is preliminary data.</text>
</comment>
<gene>
    <name evidence="2" type="ORF">IMZ08_15725</name>
</gene>
<protein>
    <submittedName>
        <fullName evidence="2">Uncharacterized protein</fullName>
    </submittedName>
</protein>
<dbReference type="RefSeq" id="WP_193538559.1">
    <property type="nucleotide sequence ID" value="NZ_JADCLJ010000022.1"/>
</dbReference>
<keyword evidence="3" id="KW-1185">Reference proteome</keyword>
<feature type="region of interest" description="Disordered" evidence="1">
    <location>
        <begin position="27"/>
        <end position="56"/>
    </location>
</feature>
<evidence type="ECO:0000256" key="1">
    <source>
        <dbReference type="SAM" id="MobiDB-lite"/>
    </source>
</evidence>
<proteinExistence type="predicted"/>
<sequence>MRKEVKHKKHAGDNNHVMSKDLLKEEFGHEMGDPNSAKAYELLADTNQKKKQDKKK</sequence>
<reference evidence="2 3" key="1">
    <citation type="submission" date="2020-10" db="EMBL/GenBank/DDBJ databases">
        <title>Bacillus sp. HD4P25, an endophyte from a halophyte.</title>
        <authorList>
            <person name="Sun J.-Q."/>
        </authorList>
    </citation>
    <scope>NUCLEOTIDE SEQUENCE [LARGE SCALE GENOMIC DNA]</scope>
    <source>
        <strain evidence="2 3">YIM 93174</strain>
    </source>
</reference>
<name>A0ABR9QLW9_9BACI</name>
<evidence type="ECO:0000313" key="2">
    <source>
        <dbReference type="EMBL" id="MBE4909500.1"/>
    </source>
</evidence>
<dbReference type="Proteomes" id="UP001516662">
    <property type="component" value="Unassembled WGS sequence"/>
</dbReference>